<dbReference type="SMART" id="SM00248">
    <property type="entry name" value="ANK"/>
    <property type="match status" value="11"/>
</dbReference>
<dbReference type="STRING" id="1408163.A0A0F4YM51"/>
<organism evidence="7 8">
    <name type="scientific">Rasamsonia emersonii (strain ATCC 16479 / CBS 393.64 / IMI 116815)</name>
    <dbReference type="NCBI Taxonomy" id="1408163"/>
    <lineage>
        <taxon>Eukaryota</taxon>
        <taxon>Fungi</taxon>
        <taxon>Dikarya</taxon>
        <taxon>Ascomycota</taxon>
        <taxon>Pezizomycotina</taxon>
        <taxon>Eurotiomycetes</taxon>
        <taxon>Eurotiomycetidae</taxon>
        <taxon>Eurotiales</taxon>
        <taxon>Trichocomaceae</taxon>
        <taxon>Rasamsonia</taxon>
    </lineage>
</organism>
<keyword evidence="2 3" id="KW-0040">ANK repeat</keyword>
<dbReference type="PANTHER" id="PTHR24201:SF16">
    <property type="entry name" value="ANKYRIN-1-LIKE-RELATED"/>
    <property type="match status" value="1"/>
</dbReference>
<dbReference type="Pfam" id="PF24883">
    <property type="entry name" value="NPHP3_N"/>
    <property type="match status" value="1"/>
</dbReference>
<dbReference type="EMBL" id="LASV01000360">
    <property type="protein sequence ID" value="KKA19309.1"/>
    <property type="molecule type" value="Genomic_DNA"/>
</dbReference>
<evidence type="ECO:0000313" key="8">
    <source>
        <dbReference type="Proteomes" id="UP000053958"/>
    </source>
</evidence>
<keyword evidence="1" id="KW-0677">Repeat</keyword>
<reference evidence="7 8" key="1">
    <citation type="submission" date="2015-04" db="EMBL/GenBank/DDBJ databases">
        <authorList>
            <person name="Heijne W.H."/>
            <person name="Fedorova N.D."/>
            <person name="Nierman W.C."/>
            <person name="Vollebregt A.W."/>
            <person name="Zhao Z."/>
            <person name="Wu L."/>
            <person name="Kumar M."/>
            <person name="Stam H."/>
            <person name="van den Berg M.A."/>
            <person name="Pel H.J."/>
        </authorList>
    </citation>
    <scope>NUCLEOTIDE SEQUENCE [LARGE SCALE GENOMIC DNA]</scope>
    <source>
        <strain evidence="7 8">CBS 393.64</strain>
    </source>
</reference>
<evidence type="ECO:0000259" key="6">
    <source>
        <dbReference type="Pfam" id="PF24883"/>
    </source>
</evidence>
<dbReference type="Gene3D" id="3.40.50.300">
    <property type="entry name" value="P-loop containing nucleotide triphosphate hydrolases"/>
    <property type="match status" value="1"/>
</dbReference>
<dbReference type="InterPro" id="IPR056884">
    <property type="entry name" value="NPHP3-like_N"/>
</dbReference>
<evidence type="ECO:0000256" key="4">
    <source>
        <dbReference type="SAM" id="MobiDB-lite"/>
    </source>
</evidence>
<dbReference type="InterPro" id="IPR054471">
    <property type="entry name" value="GPIID_WHD"/>
</dbReference>
<evidence type="ECO:0000259" key="5">
    <source>
        <dbReference type="Pfam" id="PF22939"/>
    </source>
</evidence>
<comment type="caution">
    <text evidence="7">The sequence shown here is derived from an EMBL/GenBank/DDBJ whole genome shotgun (WGS) entry which is preliminary data.</text>
</comment>
<dbReference type="OrthoDB" id="4226192at2759"/>
<evidence type="ECO:0000256" key="3">
    <source>
        <dbReference type="PROSITE-ProRule" id="PRU00023"/>
    </source>
</evidence>
<dbReference type="Pfam" id="PF00023">
    <property type="entry name" value="Ank"/>
    <property type="match status" value="2"/>
</dbReference>
<dbReference type="InterPro" id="IPR036770">
    <property type="entry name" value="Ankyrin_rpt-contain_sf"/>
</dbReference>
<dbReference type="InterPro" id="IPR050776">
    <property type="entry name" value="Ank_Repeat/CDKN_Inhibitor"/>
</dbReference>
<evidence type="ECO:0000313" key="7">
    <source>
        <dbReference type="EMBL" id="KKA19309.1"/>
    </source>
</evidence>
<dbReference type="GeneID" id="25319007"/>
<dbReference type="Gene3D" id="1.25.40.20">
    <property type="entry name" value="Ankyrin repeat-containing domain"/>
    <property type="match status" value="3"/>
</dbReference>
<dbReference type="GO" id="GO:0005634">
    <property type="term" value="C:nucleus"/>
    <property type="evidence" value="ECO:0007669"/>
    <property type="project" value="TreeGrafter"/>
</dbReference>
<feature type="repeat" description="ANK" evidence="3">
    <location>
        <begin position="809"/>
        <end position="842"/>
    </location>
</feature>
<dbReference type="Pfam" id="PF22939">
    <property type="entry name" value="WHD_GPIID"/>
    <property type="match status" value="1"/>
</dbReference>
<dbReference type="SUPFAM" id="SSF52540">
    <property type="entry name" value="P-loop containing nucleoside triphosphate hydrolases"/>
    <property type="match status" value="1"/>
</dbReference>
<feature type="domain" description="GPI inositol-deacylase winged helix" evidence="5">
    <location>
        <begin position="504"/>
        <end position="591"/>
    </location>
</feature>
<feature type="repeat" description="ANK" evidence="3">
    <location>
        <begin position="741"/>
        <end position="774"/>
    </location>
</feature>
<dbReference type="Pfam" id="PF12796">
    <property type="entry name" value="Ank_2"/>
    <property type="match status" value="3"/>
</dbReference>
<keyword evidence="8" id="KW-1185">Reference proteome</keyword>
<dbReference type="InterPro" id="IPR002110">
    <property type="entry name" value="Ankyrin_rpt"/>
</dbReference>
<dbReference type="PANTHER" id="PTHR24201">
    <property type="entry name" value="ANK_REP_REGION DOMAIN-CONTAINING PROTEIN"/>
    <property type="match status" value="1"/>
</dbReference>
<feature type="repeat" description="ANK" evidence="3">
    <location>
        <begin position="979"/>
        <end position="1000"/>
    </location>
</feature>
<name>A0A0F4YM51_RASE3</name>
<dbReference type="InterPro" id="IPR027417">
    <property type="entry name" value="P-loop_NTPase"/>
</dbReference>
<feature type="region of interest" description="Disordered" evidence="4">
    <location>
        <begin position="201"/>
        <end position="221"/>
    </location>
</feature>
<feature type="compositionally biased region" description="Basic and acidic residues" evidence="4">
    <location>
        <begin position="208"/>
        <end position="221"/>
    </location>
</feature>
<feature type="domain" description="Nephrocystin 3-like N-terminal" evidence="6">
    <location>
        <begin position="237"/>
        <end position="408"/>
    </location>
</feature>
<proteinExistence type="predicted"/>
<dbReference type="RefSeq" id="XP_013325921.1">
    <property type="nucleotide sequence ID" value="XM_013470467.1"/>
</dbReference>
<dbReference type="SUPFAM" id="SSF48403">
    <property type="entry name" value="Ankyrin repeat"/>
    <property type="match status" value="1"/>
</dbReference>
<gene>
    <name evidence="7" type="ORF">T310_6717</name>
</gene>
<dbReference type="Proteomes" id="UP000053958">
    <property type="component" value="Unassembled WGS sequence"/>
</dbReference>
<evidence type="ECO:0000256" key="2">
    <source>
        <dbReference type="ARBA" id="ARBA00023043"/>
    </source>
</evidence>
<accession>A0A0F4YM51</accession>
<protein>
    <submittedName>
        <fullName evidence="7">Nb-arc and ankyrin domain containing protein</fullName>
    </submittedName>
</protein>
<dbReference type="PROSITE" id="PS50088">
    <property type="entry name" value="ANK_REPEAT"/>
    <property type="match status" value="4"/>
</dbReference>
<dbReference type="AlphaFoldDB" id="A0A0F4YM51"/>
<feature type="repeat" description="ANK" evidence="3">
    <location>
        <begin position="911"/>
        <end position="944"/>
    </location>
</feature>
<sequence>MKHERQGSNNQMALLSSTLRERGDQNLFDNTVGVVFLGTPFRGTGENTSLGILHSVVAAGCEVQPAVLEHLRREDPTLCYVVQEFIRLCKEDELDHLSIVCFYEQKESKVGRVVGNDGLREFVVDKTSGTIDGYPNFGLGLDHFQINKFPAPENVYYRRVVRELGSLYEKHKSKCTALNRFAGERAVVPFEAACVPISAGQQRLPESSGKEPTRTALSTRDREMDRVHVIQDAADRTCEWLTTHPNYKCWLRARSSLLWVKGKPGAGKSTLMKYAIRQNNHAQARISWFFFNARGSPIEKSPRGLYQSLLYQLLPHTPGQLSKLSLIYEERNNTRGDFGTKWSWRDGELREWLTAVLLTPVTKSNRIYVDALDEAGEEVAVELVQYFQSLLSRSRQSNISLHVCFSCRHYPIISLCNGLEICVEVENPTDIENYVRGRFELINVANGAFQWIVLIVPQVIWQCRKGVPLRTIQHNIRRLPQELHDLYREILGSIPDDERPYSLRLMRWICFALRPLSVREMRFAIVMDPDAPYHSLRECASSVAYVDTDEDMERRIIDLSGGLAEVIPGDDRKIIQLVHQSVSDYLVQGGIQLLENRPSGNVLARAHLELSWSCAWCLCMDEFRVIHNAKSRSVLENIHLKDTLCEKCPLILYAIESWIPHAVHAEKHHAPEKDLLRLFQTSCKWLQQWIKLFLISGLSKRENDYPNGVTVFHIVARFGLSSTLSTFLTTNNSEVDATDSYGRTPLSHAAENSHEAVVRLLLNSKNININSKDDEGWTPLSRAVAYEKEAVVRLLLSRRDIDINSEDKYGKTPLHLAAIGKNEVIVELLLTHKGIDINPKDVTGQTPLFFAVKNSNETTERLLLRHKDIDINSKDKYGRTALFHAAGLENEELARLLLAHKGINVNAEDRHGKTPLFQAVEFGSEKVIRLLLAHKDINVNARNRYMQTPLYDAVRLGRKKAIRLLLACKDININAKDRDGRTPLFHAVRCRNVEVVRLLLTCKNIEVNSKDCSGQTALWIAVYNRQTDSVRLLVNHPHIDVNSEDNHGYTPLILAVIIASADDWSEDDVRIVLKILLSHPNINVD</sequence>
<dbReference type="PROSITE" id="PS50297">
    <property type="entry name" value="ANK_REP_REGION"/>
    <property type="match status" value="3"/>
</dbReference>
<evidence type="ECO:0000256" key="1">
    <source>
        <dbReference type="ARBA" id="ARBA00022737"/>
    </source>
</evidence>